<feature type="region of interest" description="Disordered" evidence="1">
    <location>
        <begin position="33"/>
        <end position="64"/>
    </location>
</feature>
<gene>
    <name evidence="2" type="ORF">F2P81_023773</name>
</gene>
<evidence type="ECO:0000256" key="1">
    <source>
        <dbReference type="SAM" id="MobiDB-lite"/>
    </source>
</evidence>
<reference evidence="2 3" key="1">
    <citation type="submission" date="2019-06" db="EMBL/GenBank/DDBJ databases">
        <title>Draft genomes of female and male turbot (Scophthalmus maximus).</title>
        <authorList>
            <person name="Xu H."/>
            <person name="Xu X.-W."/>
            <person name="Shao C."/>
            <person name="Chen S."/>
        </authorList>
    </citation>
    <scope>NUCLEOTIDE SEQUENCE [LARGE SCALE GENOMIC DNA]</scope>
    <source>
        <strain evidence="2">Ysfricsl-2016a</strain>
        <tissue evidence="2">Blood</tissue>
    </source>
</reference>
<organism evidence="2 3">
    <name type="scientific">Scophthalmus maximus</name>
    <name type="common">Turbot</name>
    <name type="synonym">Psetta maxima</name>
    <dbReference type="NCBI Taxonomy" id="52904"/>
    <lineage>
        <taxon>Eukaryota</taxon>
        <taxon>Metazoa</taxon>
        <taxon>Chordata</taxon>
        <taxon>Craniata</taxon>
        <taxon>Vertebrata</taxon>
        <taxon>Euteleostomi</taxon>
        <taxon>Actinopterygii</taxon>
        <taxon>Neopterygii</taxon>
        <taxon>Teleostei</taxon>
        <taxon>Neoteleostei</taxon>
        <taxon>Acanthomorphata</taxon>
        <taxon>Carangaria</taxon>
        <taxon>Pleuronectiformes</taxon>
        <taxon>Pleuronectoidei</taxon>
        <taxon>Scophthalmidae</taxon>
        <taxon>Scophthalmus</taxon>
    </lineage>
</organism>
<sequence length="119" mass="13230">MSLLTKSHRNFLVFSFCGGIGYNRNLNVSLASSQFRNDGSGAPSPPLSPPRPLPATPSDDYWARRDGTGRIRTRARHTQAWRGTARMYGPIKLQNRATKYLALRLQRGNGRPGSSCRVN</sequence>
<dbReference type="AlphaFoldDB" id="A0A6A4RMQ5"/>
<proteinExistence type="predicted"/>
<name>A0A6A4RMQ5_SCOMX</name>
<comment type="caution">
    <text evidence="2">The sequence shown here is derived from an EMBL/GenBank/DDBJ whole genome shotgun (WGS) entry which is preliminary data.</text>
</comment>
<evidence type="ECO:0000313" key="3">
    <source>
        <dbReference type="Proteomes" id="UP000438429"/>
    </source>
</evidence>
<protein>
    <submittedName>
        <fullName evidence="2">Uncharacterized protein</fullName>
    </submittedName>
</protein>
<accession>A0A6A4RMQ5</accession>
<evidence type="ECO:0000313" key="2">
    <source>
        <dbReference type="EMBL" id="KAF0023143.1"/>
    </source>
</evidence>
<feature type="compositionally biased region" description="Pro residues" evidence="1">
    <location>
        <begin position="43"/>
        <end position="55"/>
    </location>
</feature>
<dbReference type="Proteomes" id="UP000438429">
    <property type="component" value="Unassembled WGS sequence"/>
</dbReference>
<dbReference type="EMBL" id="VEVO01000022">
    <property type="protein sequence ID" value="KAF0023143.1"/>
    <property type="molecule type" value="Genomic_DNA"/>
</dbReference>